<protein>
    <recommendedName>
        <fullName evidence="4">DUF5667 domain-containing protein</fullName>
    </recommendedName>
</protein>
<reference evidence="2 3" key="1">
    <citation type="journal article" date="2016" name="Nat. Commun.">
        <title>Thousands of microbial genomes shed light on interconnected biogeochemical processes in an aquifer system.</title>
        <authorList>
            <person name="Anantharaman K."/>
            <person name="Brown C.T."/>
            <person name="Hug L.A."/>
            <person name="Sharon I."/>
            <person name="Castelle C.J."/>
            <person name="Probst A.J."/>
            <person name="Thomas B.C."/>
            <person name="Singh A."/>
            <person name="Wilkins M.J."/>
            <person name="Karaoz U."/>
            <person name="Brodie E.L."/>
            <person name="Williams K.H."/>
            <person name="Hubbard S.S."/>
            <person name="Banfield J.F."/>
        </authorList>
    </citation>
    <scope>NUCLEOTIDE SEQUENCE [LARGE SCALE GENOMIC DNA]</scope>
</reference>
<evidence type="ECO:0000313" key="2">
    <source>
        <dbReference type="EMBL" id="OGK42266.1"/>
    </source>
</evidence>
<feature type="chain" id="PRO_5009529344" description="DUF5667 domain-containing protein" evidence="1">
    <location>
        <begin position="25"/>
        <end position="219"/>
    </location>
</feature>
<evidence type="ECO:0000313" key="3">
    <source>
        <dbReference type="Proteomes" id="UP000177698"/>
    </source>
</evidence>
<comment type="caution">
    <text evidence="2">The sequence shown here is derived from an EMBL/GenBank/DDBJ whole genome shotgun (WGS) entry which is preliminary data.</text>
</comment>
<feature type="signal peptide" evidence="1">
    <location>
        <begin position="1"/>
        <end position="24"/>
    </location>
</feature>
<dbReference type="AlphaFoldDB" id="A0A1F7IFY3"/>
<accession>A0A1F7IFY3</accession>
<sequence length="219" mass="23781">MPGKNNLVLILFSLIFLAALPIFAQEFSPPVSPISVGKQKFPTGINPQQKRELLQQRLQSITDTRKAALVLNINDKIADINTRSTQQMTDVLNQMSDILSRLEGKMSVAQSESRDISLVEQALSEAKTSLKTAQDAVDSQSAKVYTIDASDSASLRAVVGNAVSQLQSDLRTVRTLIIEAKQKIAAVIRELAKTGVGKIGQRDRSASSAPALIEPFIPR</sequence>
<evidence type="ECO:0008006" key="4">
    <source>
        <dbReference type="Google" id="ProtNLM"/>
    </source>
</evidence>
<dbReference type="Proteomes" id="UP000177698">
    <property type="component" value="Unassembled WGS sequence"/>
</dbReference>
<dbReference type="STRING" id="1802056.A2954_04625"/>
<evidence type="ECO:0000256" key="1">
    <source>
        <dbReference type="SAM" id="SignalP"/>
    </source>
</evidence>
<dbReference type="EMBL" id="MGAG01000003">
    <property type="protein sequence ID" value="OGK42266.1"/>
    <property type="molecule type" value="Genomic_DNA"/>
</dbReference>
<keyword evidence="1" id="KW-0732">Signal</keyword>
<organism evidence="2 3">
    <name type="scientific">Candidatus Roizmanbacteria bacterium RIFCSPLOWO2_01_FULL_37_12</name>
    <dbReference type="NCBI Taxonomy" id="1802056"/>
    <lineage>
        <taxon>Bacteria</taxon>
        <taxon>Candidatus Roizmaniibacteriota</taxon>
    </lineage>
</organism>
<proteinExistence type="predicted"/>
<name>A0A1F7IFY3_9BACT</name>
<gene>
    <name evidence="2" type="ORF">A2954_04625</name>
</gene>